<dbReference type="AlphaFoldDB" id="A0A8D8ABT7"/>
<organism evidence="1">
    <name type="scientific">Culex pipiens</name>
    <name type="common">House mosquito</name>
    <dbReference type="NCBI Taxonomy" id="7175"/>
    <lineage>
        <taxon>Eukaryota</taxon>
        <taxon>Metazoa</taxon>
        <taxon>Ecdysozoa</taxon>
        <taxon>Arthropoda</taxon>
        <taxon>Hexapoda</taxon>
        <taxon>Insecta</taxon>
        <taxon>Pterygota</taxon>
        <taxon>Neoptera</taxon>
        <taxon>Endopterygota</taxon>
        <taxon>Diptera</taxon>
        <taxon>Nematocera</taxon>
        <taxon>Culicoidea</taxon>
        <taxon>Culicidae</taxon>
        <taxon>Culicinae</taxon>
        <taxon>Culicini</taxon>
        <taxon>Culex</taxon>
        <taxon>Culex</taxon>
    </lineage>
</organism>
<sequence>MPIRASAIASHSLSRARECISKYARPRGKATNTTPATVVHCARRSLTNCARAGYRGLSTRRGSRHRTIKSPLQIYTWLYPPTKFFVLSRLLLWQNCGTSTTKWVHCDDRS</sequence>
<protein>
    <submittedName>
        <fullName evidence="1">(northern house mosquito) hypothetical protein</fullName>
    </submittedName>
</protein>
<dbReference type="EMBL" id="HBUE01021517">
    <property type="protein sequence ID" value="CAG6452890.1"/>
    <property type="molecule type" value="Transcribed_RNA"/>
</dbReference>
<proteinExistence type="predicted"/>
<evidence type="ECO:0000313" key="1">
    <source>
        <dbReference type="EMBL" id="CAG6452890.1"/>
    </source>
</evidence>
<accession>A0A8D8ABT7</accession>
<reference evidence="1" key="1">
    <citation type="submission" date="2021-05" db="EMBL/GenBank/DDBJ databases">
        <authorList>
            <person name="Alioto T."/>
            <person name="Alioto T."/>
            <person name="Gomez Garrido J."/>
        </authorList>
    </citation>
    <scope>NUCLEOTIDE SEQUENCE</scope>
</reference>
<name>A0A8D8ABT7_CULPI</name>